<dbReference type="InterPro" id="IPR029035">
    <property type="entry name" value="DHS-like_NAD/FAD-binding_dom"/>
</dbReference>
<dbReference type="FunFam" id="3.40.50.1220:FF:000018">
    <property type="entry name" value="Pyruvate decarboxylase isozyme"/>
    <property type="match status" value="1"/>
</dbReference>
<dbReference type="GO" id="GO:0005829">
    <property type="term" value="C:cytosol"/>
    <property type="evidence" value="ECO:0007669"/>
    <property type="project" value="TreeGrafter"/>
</dbReference>
<dbReference type="AlphaFoldDB" id="W6MU68"/>
<dbReference type="FunFam" id="3.40.50.970:FF:000024">
    <property type="entry name" value="Pyruvate decarboxylase isozyme"/>
    <property type="match status" value="1"/>
</dbReference>
<keyword evidence="16" id="KW-1185">Reference proteome</keyword>
<dbReference type="Proteomes" id="UP000019384">
    <property type="component" value="Unassembled WGS sequence"/>
</dbReference>
<dbReference type="OrthoDB" id="3970464at2759"/>
<evidence type="ECO:0000256" key="3">
    <source>
        <dbReference type="ARBA" id="ARBA00011881"/>
    </source>
</evidence>
<dbReference type="FunFam" id="3.40.50.970:FF:000019">
    <property type="entry name" value="Pyruvate decarboxylase isozyme"/>
    <property type="match status" value="1"/>
</dbReference>
<protein>
    <recommendedName>
        <fullName evidence="17">Pyruvate decarboxylase</fullName>
    </recommendedName>
</protein>
<dbReference type="Pfam" id="PF02776">
    <property type="entry name" value="TPP_enzyme_N"/>
    <property type="match status" value="1"/>
</dbReference>
<feature type="domain" description="Thiamine pyrophosphate enzyme TPP-binding" evidence="13">
    <location>
        <begin position="415"/>
        <end position="487"/>
    </location>
</feature>
<dbReference type="PROSITE" id="PS00187">
    <property type="entry name" value="TPP_ENZYMES"/>
    <property type="match status" value="1"/>
</dbReference>
<dbReference type="STRING" id="1382522.W6MU68"/>
<reference evidence="15" key="1">
    <citation type="submission" date="2013-12" db="EMBL/GenBank/DDBJ databases">
        <authorList>
            <person name="Genoscope - CEA"/>
        </authorList>
    </citation>
    <scope>NUCLEOTIDE SEQUENCE</scope>
    <source>
        <strain evidence="15">CBS 1993</strain>
    </source>
</reference>
<evidence type="ECO:0000259" key="14">
    <source>
        <dbReference type="Pfam" id="PF02776"/>
    </source>
</evidence>
<dbReference type="HOGENOM" id="CLU_013748_0_2_1"/>
<keyword evidence="7 11" id="KW-0786">Thiamine pyrophosphate</keyword>
<evidence type="ECO:0000259" key="12">
    <source>
        <dbReference type="Pfam" id="PF00205"/>
    </source>
</evidence>
<evidence type="ECO:0000313" key="15">
    <source>
        <dbReference type="EMBL" id="CDK25465.1"/>
    </source>
</evidence>
<dbReference type="GO" id="GO:0000949">
    <property type="term" value="P:aromatic amino acid family catabolic process to alcohol via Ehrlich pathway"/>
    <property type="evidence" value="ECO:0007669"/>
    <property type="project" value="TreeGrafter"/>
</dbReference>
<name>W6MU68_9ASCO</name>
<dbReference type="PANTHER" id="PTHR43452:SF30">
    <property type="entry name" value="PYRUVATE DECARBOXYLASE ISOZYME 1-RELATED"/>
    <property type="match status" value="1"/>
</dbReference>
<feature type="binding site" evidence="10">
    <location>
        <position position="451"/>
    </location>
    <ligand>
        <name>Mg(2+)</name>
        <dbReference type="ChEBI" id="CHEBI:18420"/>
    </ligand>
</feature>
<dbReference type="Gene3D" id="3.40.50.970">
    <property type="match status" value="2"/>
</dbReference>
<dbReference type="Gene3D" id="3.40.50.1220">
    <property type="entry name" value="TPP-binding domain"/>
    <property type="match status" value="1"/>
</dbReference>
<proteinExistence type="inferred from homology"/>
<dbReference type="InterPro" id="IPR000399">
    <property type="entry name" value="TPP-bd_CS"/>
</dbReference>
<feature type="binding site" evidence="10">
    <location>
        <position position="478"/>
    </location>
    <ligand>
        <name>Mg(2+)</name>
        <dbReference type="ChEBI" id="CHEBI:18420"/>
    </ligand>
</feature>
<evidence type="ECO:0000256" key="10">
    <source>
        <dbReference type="PIRSR" id="PIRSR036565-2"/>
    </source>
</evidence>
<gene>
    <name evidence="15" type="ORF">KUCA_T00001435001</name>
</gene>
<dbReference type="InterPro" id="IPR012110">
    <property type="entry name" value="PDC/IPDC-like"/>
</dbReference>
<keyword evidence="4 10" id="KW-0479">Metal-binding</keyword>
<dbReference type="GeneID" id="34518865"/>
<dbReference type="Pfam" id="PF00205">
    <property type="entry name" value="TPP_enzyme_M"/>
    <property type="match status" value="1"/>
</dbReference>
<dbReference type="InterPro" id="IPR029061">
    <property type="entry name" value="THDP-binding"/>
</dbReference>
<dbReference type="RefSeq" id="XP_022457477.1">
    <property type="nucleotide sequence ID" value="XM_022603613.1"/>
</dbReference>
<evidence type="ECO:0000256" key="1">
    <source>
        <dbReference type="ARBA" id="ARBA00001964"/>
    </source>
</evidence>
<dbReference type="PANTHER" id="PTHR43452">
    <property type="entry name" value="PYRUVATE DECARBOXYLASE"/>
    <property type="match status" value="1"/>
</dbReference>
<dbReference type="InterPro" id="IPR047213">
    <property type="entry name" value="TPP_PYR_PDC_IPDC-like"/>
</dbReference>
<dbReference type="InterPro" id="IPR012001">
    <property type="entry name" value="Thiamin_PyroP_enz_TPP-bd_dom"/>
</dbReference>
<keyword evidence="6 10" id="KW-0460">Magnesium</keyword>
<evidence type="ECO:0000256" key="11">
    <source>
        <dbReference type="RuleBase" id="RU362132"/>
    </source>
</evidence>
<dbReference type="GO" id="GO:0004737">
    <property type="term" value="F:pyruvate decarboxylase activity"/>
    <property type="evidence" value="ECO:0007669"/>
    <property type="project" value="TreeGrafter"/>
</dbReference>
<comment type="catalytic activity">
    <reaction evidence="9">
        <text>pyruvate + H(+) = acetaldehyde + CO2</text>
        <dbReference type="Rhea" id="RHEA:45484"/>
        <dbReference type="ChEBI" id="CHEBI:15343"/>
        <dbReference type="ChEBI" id="CHEBI:15361"/>
        <dbReference type="ChEBI" id="CHEBI:15378"/>
        <dbReference type="ChEBI" id="CHEBI:16526"/>
    </reaction>
</comment>
<evidence type="ECO:0000259" key="13">
    <source>
        <dbReference type="Pfam" id="PF02775"/>
    </source>
</evidence>
<dbReference type="GO" id="GO:0000287">
    <property type="term" value="F:magnesium ion binding"/>
    <property type="evidence" value="ECO:0007669"/>
    <property type="project" value="InterPro"/>
</dbReference>
<comment type="cofactor">
    <cofactor evidence="1">
        <name>thiamine diphosphate</name>
        <dbReference type="ChEBI" id="CHEBI:58937"/>
    </cofactor>
</comment>
<feature type="binding site" evidence="10">
    <location>
        <position position="480"/>
    </location>
    <ligand>
        <name>Mg(2+)</name>
        <dbReference type="ChEBI" id="CHEBI:18420"/>
    </ligand>
</feature>
<comment type="cofactor">
    <cofactor evidence="10">
        <name>Mg(2+)</name>
        <dbReference type="ChEBI" id="CHEBI:18420"/>
    </cofactor>
    <text evidence="10">Binds 1 Mg(2+) per subunit.</text>
</comment>
<evidence type="ECO:0000313" key="16">
    <source>
        <dbReference type="Proteomes" id="UP000019384"/>
    </source>
</evidence>
<dbReference type="InterPro" id="IPR012000">
    <property type="entry name" value="Thiamin_PyroP_enz_cen_dom"/>
</dbReference>
<dbReference type="CDD" id="cd07038">
    <property type="entry name" value="TPP_PYR_PDC_IPDC_like"/>
    <property type="match status" value="1"/>
</dbReference>
<evidence type="ECO:0000256" key="7">
    <source>
        <dbReference type="ARBA" id="ARBA00023052"/>
    </source>
</evidence>
<feature type="domain" description="Thiamine pyrophosphate enzyme N-terminal TPP-binding" evidence="14">
    <location>
        <begin position="12"/>
        <end position="113"/>
    </location>
</feature>
<organism evidence="15 16">
    <name type="scientific">Kuraishia capsulata CBS 1993</name>
    <dbReference type="NCBI Taxonomy" id="1382522"/>
    <lineage>
        <taxon>Eukaryota</taxon>
        <taxon>Fungi</taxon>
        <taxon>Dikarya</taxon>
        <taxon>Ascomycota</taxon>
        <taxon>Saccharomycotina</taxon>
        <taxon>Pichiomycetes</taxon>
        <taxon>Pichiales</taxon>
        <taxon>Pichiaceae</taxon>
        <taxon>Kuraishia</taxon>
    </lineage>
</organism>
<dbReference type="Pfam" id="PF02775">
    <property type="entry name" value="TPP_enzyme_C"/>
    <property type="match status" value="1"/>
</dbReference>
<feature type="domain" description="Thiamine pyrophosphate enzyme central" evidence="12">
    <location>
        <begin position="206"/>
        <end position="325"/>
    </location>
</feature>
<accession>W6MU68</accession>
<comment type="subunit">
    <text evidence="3">Homotetramer.</text>
</comment>
<dbReference type="SUPFAM" id="SSF52518">
    <property type="entry name" value="Thiamin diphosphate-binding fold (THDP-binding)"/>
    <property type="match status" value="2"/>
</dbReference>
<evidence type="ECO:0008006" key="17">
    <source>
        <dbReference type="Google" id="ProtNLM"/>
    </source>
</evidence>
<dbReference type="InterPro" id="IPR011766">
    <property type="entry name" value="TPP_enzyme_TPP-bd"/>
</dbReference>
<evidence type="ECO:0000256" key="9">
    <source>
        <dbReference type="ARBA" id="ARBA00048578"/>
    </source>
</evidence>
<dbReference type="SUPFAM" id="SSF52467">
    <property type="entry name" value="DHS-like NAD/FAD-binding domain"/>
    <property type="match status" value="1"/>
</dbReference>
<sequence length="572" mass="62818">MPQNLPSEIPLGRFIFERLHQLGIDTIFGVPGDFNLALLDHVYEVEGLRWAGNANELNAAYAADGYSRIKGISCLVTTFGVGELSALNGIAGAYAEHVGLIHIVGVPSIAATQKQLLLHHTLGNGNFTVFREMSENISLTSTVLSDLATAPSELDRCFKAAVIHKRPVYIGIPTNFFEDGVASSLLDTPLDLAPKPNDEEAEDEVVDTILEMVGKSKNPVWLLDACCTRHDVKEEAKQLVDITQFPVFVTPMGKSSIEEDHPRFGGVYVGTLSNPDVKKAVESADLVLSIGALLSDFNTGSFSYSYQTKNVVEFHSDYCKIKQATFQGVQMKHVLARLIASIKPVVKSYTPAVVPTSPQAWKTISHDPSTKFTQQWLWLRISSFLKEGDIVLSETGTSAFGIISSHFPKNTVGISQVLWGSIGYTVGATLGAAMAAQEIDPSKRVILFIGDGSLQLTVQEISTMARWGLNTYLFVLNNNGYTIERLIHGMTAQYNDIQIWDHHKMLPLFSGNHDYENLKVGTVAEVEELFNDAEFNKPSKLRMIEIMLDEKDAPDNLVKQAEITAKTNAAQN</sequence>
<comment type="similarity">
    <text evidence="2 11">Belongs to the TPP enzyme family.</text>
</comment>
<reference evidence="15" key="2">
    <citation type="submission" date="2014-02" db="EMBL/GenBank/DDBJ databases">
        <title>Complete DNA sequence of /Kuraishia capsulata/ illustrates novel genomic features among budding yeasts (/Saccharomycotina/).</title>
        <authorList>
            <person name="Morales L."/>
            <person name="Noel B."/>
            <person name="Porcel B."/>
            <person name="Marcet-Houben M."/>
            <person name="Hullo M-F."/>
            <person name="Sacerdot C."/>
            <person name="Tekaia F."/>
            <person name="Leh-Louis V."/>
            <person name="Despons L."/>
            <person name="Khanna V."/>
            <person name="Aury J-M."/>
            <person name="Barbe V."/>
            <person name="Couloux A."/>
            <person name="Labadie K."/>
            <person name="Pelletier E."/>
            <person name="Souciet J-L."/>
            <person name="Boekhout T."/>
            <person name="Gabaldon T."/>
            <person name="Wincker P."/>
            <person name="Dujon B."/>
        </authorList>
    </citation>
    <scope>NUCLEOTIDE SEQUENCE</scope>
    <source>
        <strain evidence="15">CBS 1993</strain>
    </source>
</reference>
<keyword evidence="5" id="KW-0210">Decarboxylase</keyword>
<dbReference type="EMBL" id="HG793126">
    <property type="protein sequence ID" value="CDK25465.1"/>
    <property type="molecule type" value="Genomic_DNA"/>
</dbReference>
<evidence type="ECO:0000256" key="2">
    <source>
        <dbReference type="ARBA" id="ARBA00007812"/>
    </source>
</evidence>
<dbReference type="GO" id="GO:0005634">
    <property type="term" value="C:nucleus"/>
    <property type="evidence" value="ECO:0007669"/>
    <property type="project" value="TreeGrafter"/>
</dbReference>
<dbReference type="CDD" id="cd02005">
    <property type="entry name" value="TPP_PDC_IPDC"/>
    <property type="match status" value="1"/>
</dbReference>
<dbReference type="PIRSF" id="PIRSF036565">
    <property type="entry name" value="Pyruvt_ip_decrb"/>
    <property type="match status" value="1"/>
</dbReference>
<dbReference type="InterPro" id="IPR047214">
    <property type="entry name" value="TPP_PDC_IPDC"/>
</dbReference>
<dbReference type="GO" id="GO:0030976">
    <property type="term" value="F:thiamine pyrophosphate binding"/>
    <property type="evidence" value="ECO:0007669"/>
    <property type="project" value="InterPro"/>
</dbReference>
<evidence type="ECO:0000256" key="5">
    <source>
        <dbReference type="ARBA" id="ARBA00022793"/>
    </source>
</evidence>
<evidence type="ECO:0000256" key="4">
    <source>
        <dbReference type="ARBA" id="ARBA00022723"/>
    </source>
</evidence>
<keyword evidence="8" id="KW-0456">Lyase</keyword>
<evidence type="ECO:0000256" key="6">
    <source>
        <dbReference type="ARBA" id="ARBA00022842"/>
    </source>
</evidence>
<evidence type="ECO:0000256" key="8">
    <source>
        <dbReference type="ARBA" id="ARBA00023239"/>
    </source>
</evidence>